<protein>
    <submittedName>
        <fullName evidence="1">DUF72 domain-containing protein</fullName>
    </submittedName>
</protein>
<dbReference type="InterPro" id="IPR036520">
    <property type="entry name" value="UPF0759_sf"/>
</dbReference>
<dbReference type="Proteomes" id="UP000660885">
    <property type="component" value="Unassembled WGS sequence"/>
</dbReference>
<proteinExistence type="predicted"/>
<dbReference type="EMBL" id="JAETWB010000052">
    <property type="protein sequence ID" value="MBL6082206.1"/>
    <property type="molecule type" value="Genomic_DNA"/>
</dbReference>
<dbReference type="Pfam" id="PF01904">
    <property type="entry name" value="DUF72"/>
    <property type="match status" value="1"/>
</dbReference>
<dbReference type="SUPFAM" id="SSF117396">
    <property type="entry name" value="TM1631-like"/>
    <property type="match status" value="1"/>
</dbReference>
<comment type="caution">
    <text evidence="1">The sequence shown here is derived from an EMBL/GenBank/DDBJ whole genome shotgun (WGS) entry which is preliminary data.</text>
</comment>
<dbReference type="InterPro" id="IPR002763">
    <property type="entry name" value="DUF72"/>
</dbReference>
<evidence type="ECO:0000313" key="1">
    <source>
        <dbReference type="EMBL" id="MBL6082206.1"/>
    </source>
</evidence>
<sequence length="241" mass="26711">MEPFFVGTAGWGIPKQYAGAFPGEGSHLERYARTLGAVEINSSFYRPHRPSTYERWAASVPTGFQFSVKLPQEITHTRRLVDLVEPLARFLGEVRALGPALGPLLVQLPPSLRFERAIADRFLGDFREKFDGQLACEPRHETWFSDVADAVLRNHHVARVAADPAVVPQAAQPGGWLGLVCIRLHGSPKVYYSAYAPETVAATAERLRTAPSEAENRWCIFDNTALGEATAQALDLFRQLQ</sequence>
<keyword evidence="2" id="KW-1185">Reference proteome</keyword>
<dbReference type="Gene3D" id="3.20.20.410">
    <property type="entry name" value="Protein of unknown function UPF0759"/>
    <property type="match status" value="1"/>
</dbReference>
<evidence type="ECO:0000313" key="2">
    <source>
        <dbReference type="Proteomes" id="UP000660885"/>
    </source>
</evidence>
<gene>
    <name evidence="1" type="ORF">JMJ56_29965</name>
</gene>
<dbReference type="PANTHER" id="PTHR30348:SF14">
    <property type="entry name" value="BLR8050 PROTEIN"/>
    <property type="match status" value="1"/>
</dbReference>
<organism evidence="1 2">
    <name type="scientific">Belnapia arida</name>
    <dbReference type="NCBI Taxonomy" id="2804533"/>
    <lineage>
        <taxon>Bacteria</taxon>
        <taxon>Pseudomonadati</taxon>
        <taxon>Pseudomonadota</taxon>
        <taxon>Alphaproteobacteria</taxon>
        <taxon>Acetobacterales</taxon>
        <taxon>Roseomonadaceae</taxon>
        <taxon>Belnapia</taxon>
    </lineage>
</organism>
<name>A0ABS1UBZ1_9PROT</name>
<reference evidence="1 2" key="1">
    <citation type="submission" date="2021-01" db="EMBL/GenBank/DDBJ databases">
        <title>Belnapia mucosa sp. nov. and Belnapia arida sp. nov., isolated from the Tabernas Desert (Almeria, Spain).</title>
        <authorList>
            <person name="Molina-Menor E."/>
            <person name="Vidal-Verdu A."/>
            <person name="Calonge A."/>
            <person name="Satari L."/>
            <person name="Pereto J."/>
            <person name="Porcar M."/>
        </authorList>
    </citation>
    <scope>NUCLEOTIDE SEQUENCE [LARGE SCALE GENOMIC DNA]</scope>
    <source>
        <strain evidence="1 2">T18</strain>
    </source>
</reference>
<dbReference type="PANTHER" id="PTHR30348">
    <property type="entry name" value="UNCHARACTERIZED PROTEIN YECE"/>
    <property type="match status" value="1"/>
</dbReference>
<accession>A0ABS1UBZ1</accession>